<keyword evidence="2" id="KW-0813">Transport</keyword>
<comment type="caution">
    <text evidence="5">The sequence shown here is derived from an EMBL/GenBank/DDBJ whole genome shotgun (WGS) entry which is preliminary data.</text>
</comment>
<dbReference type="EMBL" id="JAGSHT010000002">
    <property type="protein sequence ID" value="MBZ2194980.1"/>
    <property type="molecule type" value="Genomic_DNA"/>
</dbReference>
<feature type="signal peptide" evidence="4">
    <location>
        <begin position="1"/>
        <end position="19"/>
    </location>
</feature>
<dbReference type="Pfam" id="PF13416">
    <property type="entry name" value="SBP_bac_8"/>
    <property type="match status" value="1"/>
</dbReference>
<evidence type="ECO:0000313" key="6">
    <source>
        <dbReference type="Proteomes" id="UP000826651"/>
    </source>
</evidence>
<keyword evidence="6" id="KW-1185">Reference proteome</keyword>
<gene>
    <name evidence="5" type="ORF">KCQ71_02350</name>
</gene>
<evidence type="ECO:0000256" key="2">
    <source>
        <dbReference type="ARBA" id="ARBA00022448"/>
    </source>
</evidence>
<sequence>MSISRRSSAITIAATAALAVLLAGCSGDSDDGGTGGGEGTDAEYNDIVFWTPQVTPSRLAAQEQIAADFEAETGIAVEVVPLGGADQNQALVTGAASGDVPDVILHGADQTAAWVAQGLLDTEVTAAAVETLDPSTFNENALNQVTLDGEVASVPSDGWVHLIVYRQDLFDAAGIEVPTNLAELAEAATALSETGVTGIALGTQSGTPSSTEAVNSILPTNGCELVVEGDVTIDSPECVEGLERFLELRDSSVSGDLDVPAAQAAYLAGDAAMLLFSTHIFDELAGLSPDVPVTCAECVDNPMFLAENSGFITVLDEANPNQYGTVLGYGVPVGANATEAQMFIEYVMSTGYVDTLATATEGRLPLRLGTPENPSEFIDAWGGLPIGPAPEEGVSIASIYGEEIVTDINAGMESVYRWGFGTEDAELAGAAFTQGTLSSNLDALYGGTPAADVAATMAEQVSALQAELG</sequence>
<organism evidence="5 6">
    <name type="scientific">Occultella gossypii</name>
    <dbReference type="NCBI Taxonomy" id="2800820"/>
    <lineage>
        <taxon>Bacteria</taxon>
        <taxon>Bacillati</taxon>
        <taxon>Actinomycetota</taxon>
        <taxon>Actinomycetes</taxon>
        <taxon>Micrococcales</taxon>
        <taxon>Ruaniaceae</taxon>
        <taxon>Occultella</taxon>
    </lineage>
</organism>
<dbReference type="PROSITE" id="PS51257">
    <property type="entry name" value="PROKAR_LIPOPROTEIN"/>
    <property type="match status" value="1"/>
</dbReference>
<dbReference type="InterPro" id="IPR050490">
    <property type="entry name" value="Bact_solute-bd_prot1"/>
</dbReference>
<accession>A0ABS7S5D0</accession>
<dbReference type="Gene3D" id="3.40.190.10">
    <property type="entry name" value="Periplasmic binding protein-like II"/>
    <property type="match status" value="1"/>
</dbReference>
<feature type="chain" id="PRO_5045839242" evidence="4">
    <location>
        <begin position="20"/>
        <end position="469"/>
    </location>
</feature>
<dbReference type="PANTHER" id="PTHR43649:SF34">
    <property type="entry name" value="ABC TRANSPORTER PERIPLASMIC-BINDING PROTEIN YCJN-RELATED"/>
    <property type="match status" value="1"/>
</dbReference>
<keyword evidence="3 4" id="KW-0732">Signal</keyword>
<name>A0ABS7S5D0_9MICO</name>
<evidence type="ECO:0000313" key="5">
    <source>
        <dbReference type="EMBL" id="MBZ2194980.1"/>
    </source>
</evidence>
<dbReference type="Proteomes" id="UP000826651">
    <property type="component" value="Unassembled WGS sequence"/>
</dbReference>
<dbReference type="PANTHER" id="PTHR43649">
    <property type="entry name" value="ARABINOSE-BINDING PROTEIN-RELATED"/>
    <property type="match status" value="1"/>
</dbReference>
<dbReference type="InterPro" id="IPR006059">
    <property type="entry name" value="SBP"/>
</dbReference>
<evidence type="ECO:0000256" key="3">
    <source>
        <dbReference type="ARBA" id="ARBA00022729"/>
    </source>
</evidence>
<evidence type="ECO:0000256" key="4">
    <source>
        <dbReference type="SAM" id="SignalP"/>
    </source>
</evidence>
<dbReference type="RefSeq" id="WP_223402433.1">
    <property type="nucleotide sequence ID" value="NZ_JAGSHT010000002.1"/>
</dbReference>
<comment type="similarity">
    <text evidence="1">Belongs to the bacterial solute-binding protein 1 family.</text>
</comment>
<dbReference type="SUPFAM" id="SSF53850">
    <property type="entry name" value="Periplasmic binding protein-like II"/>
    <property type="match status" value="1"/>
</dbReference>
<reference evidence="5 6" key="1">
    <citation type="submission" date="2021-04" db="EMBL/GenBank/DDBJ databases">
        <title>Ruania sp. nov., isolated from sandy soil of mangrove forest.</title>
        <authorList>
            <person name="Ge X."/>
            <person name="Huang R."/>
            <person name="Liu W."/>
        </authorList>
    </citation>
    <scope>NUCLEOTIDE SEQUENCE [LARGE SCALE GENOMIC DNA]</scope>
    <source>
        <strain evidence="5 6">N2-46</strain>
    </source>
</reference>
<protein>
    <submittedName>
        <fullName evidence="5">Extracellular solute-binding protein</fullName>
    </submittedName>
</protein>
<evidence type="ECO:0000256" key="1">
    <source>
        <dbReference type="ARBA" id="ARBA00008520"/>
    </source>
</evidence>
<proteinExistence type="inferred from homology"/>